<reference evidence="2" key="1">
    <citation type="submission" date="2020-01" db="EMBL/GenBank/DDBJ databases">
        <authorList>
            <person name="Feng Z.H.Z."/>
        </authorList>
    </citation>
    <scope>NUCLEOTIDE SEQUENCE</scope>
    <source>
        <strain evidence="2">CBS107.38</strain>
    </source>
</reference>
<dbReference type="GeneID" id="62207111"/>
<dbReference type="Pfam" id="PF06985">
    <property type="entry name" value="HET"/>
    <property type="match status" value="1"/>
</dbReference>
<dbReference type="RefSeq" id="XP_038783278.1">
    <property type="nucleotide sequence ID" value="XM_038933933.1"/>
</dbReference>
<dbReference type="InterPro" id="IPR052895">
    <property type="entry name" value="HetReg/Transcr_Mod"/>
</dbReference>
<dbReference type="PANTHER" id="PTHR24148">
    <property type="entry name" value="ANKYRIN REPEAT DOMAIN-CONTAINING PROTEIN 39 HOMOLOG-RELATED"/>
    <property type="match status" value="1"/>
</dbReference>
<comment type="caution">
    <text evidence="2">The sequence shown here is derived from an EMBL/GenBank/DDBJ whole genome shotgun (WGS) entry which is preliminary data.</text>
</comment>
<gene>
    <name evidence="2" type="ORF">GT037_008886</name>
</gene>
<evidence type="ECO:0000313" key="2">
    <source>
        <dbReference type="EMBL" id="KAF7672935.1"/>
    </source>
</evidence>
<proteinExistence type="predicted"/>
<accession>A0A8H7B1L6</accession>
<name>A0A8H7B1L6_9PLEO</name>
<sequence length="450" mass="52189">MMGKIYSQAYEVLVWLGRSTLLTAELLYNMHGLEVDENYRLAWKTEIDSFEKERMQSDLEYLCRFEYWERLWVVQEYLLAKDVIIWCGADSFDPEKIKWLVYVEFKERHLAESCAIQLLQGRKVRNVHAEQLSLKRHLDDFVTSLNMPATNAAKSRKRKRTVSNPIPVQLQSQLLTLPGEIRNAIYHEDELPTTAQIRRFHAVKELMHTCRQLRLETRGYNWIHVSWSCEVICSPLNKWFDPVPVCPNRLQIQPLCGGPSPKSASEHARILVRLSSKPPRMAVDRRKDEPDYYSIDSDMFDEHVRLCEAHPHLEVIVLSNSLRITQGCRGLLVAGAAIQLILRGKRVSFDVDAAFTSDVDKVAQAMTTRNGFGSFEQGFRYPDNLKYFPQDSYNEAELRYSQTEKKREFENWLAQIKECTSAMSTPTTDSDLRVLDDMFTNAPRQSKAVK</sequence>
<dbReference type="AlphaFoldDB" id="A0A8H7B1L6"/>
<evidence type="ECO:0000259" key="1">
    <source>
        <dbReference type="Pfam" id="PF06985"/>
    </source>
</evidence>
<dbReference type="PANTHER" id="PTHR24148:SF73">
    <property type="entry name" value="HET DOMAIN PROTEIN (AFU_ORTHOLOGUE AFUA_8G01020)"/>
    <property type="match status" value="1"/>
</dbReference>
<keyword evidence="3" id="KW-1185">Reference proteome</keyword>
<feature type="domain" description="Heterokaryon incompatibility" evidence="1">
    <location>
        <begin position="1"/>
        <end position="76"/>
    </location>
</feature>
<protein>
    <recommendedName>
        <fullName evidence="1">Heterokaryon incompatibility domain-containing protein</fullName>
    </recommendedName>
</protein>
<dbReference type="Proteomes" id="UP000596902">
    <property type="component" value="Unassembled WGS sequence"/>
</dbReference>
<dbReference type="InterPro" id="IPR010730">
    <property type="entry name" value="HET"/>
</dbReference>
<dbReference type="EMBL" id="JAAABM010000014">
    <property type="protein sequence ID" value="KAF7672935.1"/>
    <property type="molecule type" value="Genomic_DNA"/>
</dbReference>
<evidence type="ECO:0000313" key="3">
    <source>
        <dbReference type="Proteomes" id="UP000596902"/>
    </source>
</evidence>
<organism evidence="2 3">
    <name type="scientific">Alternaria burnsii</name>
    <dbReference type="NCBI Taxonomy" id="1187904"/>
    <lineage>
        <taxon>Eukaryota</taxon>
        <taxon>Fungi</taxon>
        <taxon>Dikarya</taxon>
        <taxon>Ascomycota</taxon>
        <taxon>Pezizomycotina</taxon>
        <taxon>Dothideomycetes</taxon>
        <taxon>Pleosporomycetidae</taxon>
        <taxon>Pleosporales</taxon>
        <taxon>Pleosporineae</taxon>
        <taxon>Pleosporaceae</taxon>
        <taxon>Alternaria</taxon>
        <taxon>Alternaria sect. Alternaria</taxon>
    </lineage>
</organism>
<reference evidence="2" key="2">
    <citation type="submission" date="2020-08" db="EMBL/GenBank/DDBJ databases">
        <title>Draft Genome Sequence of Cumin Blight Pathogen Alternaria burnsii.</title>
        <authorList>
            <person name="Feng Z."/>
        </authorList>
    </citation>
    <scope>NUCLEOTIDE SEQUENCE</scope>
    <source>
        <strain evidence="2">CBS107.38</strain>
    </source>
</reference>